<protein>
    <recommendedName>
        <fullName evidence="2">Amidohydrolase-related domain-containing protein</fullName>
    </recommendedName>
</protein>
<dbReference type="PANTHER" id="PTHR21240:SF30">
    <property type="entry name" value="AMIDOHYDROLASE-RELATED DOMAIN-CONTAINING PROTEIN-RELATED"/>
    <property type="match status" value="1"/>
</dbReference>
<dbReference type="GO" id="GO:0016831">
    <property type="term" value="F:carboxy-lyase activity"/>
    <property type="evidence" value="ECO:0007669"/>
    <property type="project" value="InterPro"/>
</dbReference>
<dbReference type="PANTHER" id="PTHR21240">
    <property type="entry name" value="2-AMINO-3-CARBOXYLMUCONATE-6-SEMIALDEHYDE DECARBOXYLASE"/>
    <property type="match status" value="1"/>
</dbReference>
<evidence type="ECO:0000259" key="2">
    <source>
        <dbReference type="Pfam" id="PF04909"/>
    </source>
</evidence>
<dbReference type="Proteomes" id="UP000494329">
    <property type="component" value="Unassembled WGS sequence"/>
</dbReference>
<dbReference type="InterPro" id="IPR032466">
    <property type="entry name" value="Metal_Hydrolase"/>
</dbReference>
<name>A0A6J5DU55_9BURK</name>
<dbReference type="InterPro" id="IPR006311">
    <property type="entry name" value="TAT_signal"/>
</dbReference>
<dbReference type="EMBL" id="CADIKF010000016">
    <property type="protein sequence ID" value="CAB3756552.1"/>
    <property type="molecule type" value="Genomic_DNA"/>
</dbReference>
<dbReference type="InterPro" id="IPR032465">
    <property type="entry name" value="ACMSD"/>
</dbReference>
<dbReference type="GO" id="GO:0016787">
    <property type="term" value="F:hydrolase activity"/>
    <property type="evidence" value="ECO:0007669"/>
    <property type="project" value="InterPro"/>
</dbReference>
<accession>A0A6J5DU55</accession>
<dbReference type="AlphaFoldDB" id="A0A6J5DU55"/>
<keyword evidence="1" id="KW-0456">Lyase</keyword>
<dbReference type="SUPFAM" id="SSF51556">
    <property type="entry name" value="Metallo-dependent hydrolases"/>
    <property type="match status" value="1"/>
</dbReference>
<dbReference type="Pfam" id="PF04909">
    <property type="entry name" value="Amidohydro_2"/>
    <property type="match status" value="1"/>
</dbReference>
<dbReference type="PROSITE" id="PS51318">
    <property type="entry name" value="TAT"/>
    <property type="match status" value="1"/>
</dbReference>
<feature type="domain" description="Amidohydrolase-related" evidence="2">
    <location>
        <begin position="105"/>
        <end position="384"/>
    </location>
</feature>
<reference evidence="3 4" key="1">
    <citation type="submission" date="2020-04" db="EMBL/GenBank/DDBJ databases">
        <authorList>
            <person name="De Canck E."/>
        </authorList>
    </citation>
    <scope>NUCLEOTIDE SEQUENCE [LARGE SCALE GENOMIC DNA]</scope>
    <source>
        <strain evidence="3 4">LMG 29739</strain>
    </source>
</reference>
<dbReference type="Gene3D" id="3.20.20.140">
    <property type="entry name" value="Metal-dependent hydrolases"/>
    <property type="match status" value="1"/>
</dbReference>
<organism evidence="3 4">
    <name type="scientific">Paraburkholderia solisilvae</name>
    <dbReference type="NCBI Taxonomy" id="624376"/>
    <lineage>
        <taxon>Bacteria</taxon>
        <taxon>Pseudomonadati</taxon>
        <taxon>Pseudomonadota</taxon>
        <taxon>Betaproteobacteria</taxon>
        <taxon>Burkholderiales</taxon>
        <taxon>Burkholderiaceae</taxon>
        <taxon>Paraburkholderia</taxon>
    </lineage>
</organism>
<proteinExistence type="predicted"/>
<dbReference type="RefSeq" id="WP_175111199.1">
    <property type="nucleotide sequence ID" value="NZ_CADIKF010000016.1"/>
</dbReference>
<dbReference type="GO" id="GO:0005829">
    <property type="term" value="C:cytosol"/>
    <property type="evidence" value="ECO:0007669"/>
    <property type="project" value="TreeGrafter"/>
</dbReference>
<sequence>MLEADNPDPEFDETMQGTRRRAFMLGMAGAMLGGTLLSTPAADARTAEPGAAADDEVVNIPSRPWKVAFEEHYMTSHFSRVVRGDTKVTGETSVYDLLLDVGAQRIETMDRAGIQYAILSLNTPGIQGETDPAAAVRDAQFANDELRRIVDQHPARFGGFAALPMQDPKAAADELERAVHQLGFHAPLVNSFSNIGTDEGVTFLDEPQYEPFWERVQDLNVPLYLHPRNPVRSQQLMFRDHPELLAATWAYLVETSTHALRLITSGLFDRFPNLRICLGHLGESLPFMAWRISAVYERHAHRVKLKQDITSYLKTNFLYTTAGFFDTTATLEVMNLVGRDRVFFSTDYPWMDMIQGGQWFDAAKLSDADKWRIGRANAVELFKLKLAPTA</sequence>
<evidence type="ECO:0000313" key="4">
    <source>
        <dbReference type="Proteomes" id="UP000494329"/>
    </source>
</evidence>
<keyword evidence="4" id="KW-1185">Reference proteome</keyword>
<dbReference type="GO" id="GO:0019748">
    <property type="term" value="P:secondary metabolic process"/>
    <property type="evidence" value="ECO:0007669"/>
    <property type="project" value="TreeGrafter"/>
</dbReference>
<dbReference type="InterPro" id="IPR006680">
    <property type="entry name" value="Amidohydro-rel"/>
</dbReference>
<gene>
    <name evidence="3" type="ORF">LMG29739_02476</name>
</gene>
<evidence type="ECO:0000313" key="3">
    <source>
        <dbReference type="EMBL" id="CAB3756552.1"/>
    </source>
</evidence>
<evidence type="ECO:0000256" key="1">
    <source>
        <dbReference type="ARBA" id="ARBA00023239"/>
    </source>
</evidence>